<keyword evidence="1" id="KW-0238">DNA-binding</keyword>
<dbReference type="GO" id="GO:0003677">
    <property type="term" value="F:DNA binding"/>
    <property type="evidence" value="ECO:0007669"/>
    <property type="project" value="UniProtKB-KW"/>
</dbReference>
<dbReference type="InterPro" id="IPR001387">
    <property type="entry name" value="Cro/C1-type_HTH"/>
</dbReference>
<feature type="transmembrane region" description="Helical" evidence="2">
    <location>
        <begin position="170"/>
        <end position="194"/>
    </location>
</feature>
<dbReference type="PANTHER" id="PTHR46558">
    <property type="entry name" value="TRACRIPTIONAL REGULATORY PROTEIN-RELATED-RELATED"/>
    <property type="match status" value="1"/>
</dbReference>
<keyword evidence="2" id="KW-1133">Transmembrane helix</keyword>
<keyword evidence="2" id="KW-0472">Membrane</keyword>
<evidence type="ECO:0000256" key="1">
    <source>
        <dbReference type="ARBA" id="ARBA00023125"/>
    </source>
</evidence>
<feature type="transmembrane region" description="Helical" evidence="2">
    <location>
        <begin position="84"/>
        <end position="103"/>
    </location>
</feature>
<organism evidence="4 5">
    <name type="scientific">Leuconostoc litchii</name>
    <dbReference type="NCBI Taxonomy" id="1981069"/>
    <lineage>
        <taxon>Bacteria</taxon>
        <taxon>Bacillati</taxon>
        <taxon>Bacillota</taxon>
        <taxon>Bacilli</taxon>
        <taxon>Lactobacillales</taxon>
        <taxon>Lactobacillaceae</taxon>
        <taxon>Leuconostoc</taxon>
    </lineage>
</organism>
<protein>
    <submittedName>
        <fullName evidence="4">XRE family transcriptional regulator</fullName>
    </submittedName>
</protein>
<dbReference type="PROSITE" id="PS50943">
    <property type="entry name" value="HTH_CROC1"/>
    <property type="match status" value="1"/>
</dbReference>
<dbReference type="CDD" id="cd00093">
    <property type="entry name" value="HTH_XRE"/>
    <property type="match status" value="1"/>
</dbReference>
<dbReference type="AlphaFoldDB" id="A0A652NDU8"/>
<evidence type="ECO:0000313" key="5">
    <source>
        <dbReference type="Proteomes" id="UP000442244"/>
    </source>
</evidence>
<feature type="transmembrane region" description="Helical" evidence="2">
    <location>
        <begin position="109"/>
        <end position="129"/>
    </location>
</feature>
<evidence type="ECO:0000259" key="3">
    <source>
        <dbReference type="PROSITE" id="PS50943"/>
    </source>
</evidence>
<dbReference type="SMART" id="SM00530">
    <property type="entry name" value="HTH_XRE"/>
    <property type="match status" value="1"/>
</dbReference>
<reference evidence="4 5" key="1">
    <citation type="submission" date="2019-01" db="EMBL/GenBank/DDBJ databases">
        <title>Leuconostoc litchii sp. nov., a novel lactic acid bacterium isolated from lychee.</title>
        <authorList>
            <person name="Wang L.-T."/>
        </authorList>
    </citation>
    <scope>NUCLEOTIDE SEQUENCE [LARGE SCALE GENOMIC DNA]</scope>
    <source>
        <strain evidence="4 5">MB7</strain>
    </source>
</reference>
<feature type="domain" description="HTH cro/C1-type" evidence="3">
    <location>
        <begin position="7"/>
        <end position="61"/>
    </location>
</feature>
<sequence>MKLGEQIKKYRSGCNYSQEELSEKLFVSRQTISNWENNKSYPDIQSLLLISSIFNISLDELVKGDLPAMKNQVLNNKDRKKENIYSWIMLLSFLLTALSIGPILLSDNLIILCIPFLLLIPALYCGYSIELFNKSVDIKTYSEILAYTQGKNVDELRKQRNKISYFFEQFAILTIFIIIFVGICVLSITMARFFM</sequence>
<dbReference type="Proteomes" id="UP000442244">
    <property type="component" value="Unassembled WGS sequence"/>
</dbReference>
<dbReference type="InterPro" id="IPR010982">
    <property type="entry name" value="Lambda_DNA-bd_dom_sf"/>
</dbReference>
<name>A0A652NDU8_9LACO</name>
<accession>A0A652NDU8</accession>
<evidence type="ECO:0000256" key="2">
    <source>
        <dbReference type="SAM" id="Phobius"/>
    </source>
</evidence>
<keyword evidence="2" id="KW-0812">Transmembrane</keyword>
<dbReference type="RefSeq" id="WP_148605990.1">
    <property type="nucleotide sequence ID" value="NZ_BSUV01000004.1"/>
</dbReference>
<dbReference type="SUPFAM" id="SSF47413">
    <property type="entry name" value="lambda repressor-like DNA-binding domains"/>
    <property type="match status" value="1"/>
</dbReference>
<comment type="caution">
    <text evidence="4">The sequence shown here is derived from an EMBL/GenBank/DDBJ whole genome shotgun (WGS) entry which is preliminary data.</text>
</comment>
<dbReference type="EMBL" id="SDGY01000003">
    <property type="protein sequence ID" value="TYC46432.1"/>
    <property type="molecule type" value="Genomic_DNA"/>
</dbReference>
<evidence type="ECO:0000313" key="4">
    <source>
        <dbReference type="EMBL" id="TYC46432.1"/>
    </source>
</evidence>
<dbReference type="Pfam" id="PF01381">
    <property type="entry name" value="HTH_3"/>
    <property type="match status" value="1"/>
</dbReference>
<dbReference type="PANTHER" id="PTHR46558:SF15">
    <property type="entry name" value="HELIX-TURN-HELIX DOMAIN PROTEIN"/>
    <property type="match status" value="1"/>
</dbReference>
<dbReference type="OrthoDB" id="9805856at2"/>
<proteinExistence type="predicted"/>
<dbReference type="Gene3D" id="1.10.260.40">
    <property type="entry name" value="lambda repressor-like DNA-binding domains"/>
    <property type="match status" value="1"/>
</dbReference>
<gene>
    <name evidence="4" type="ORF">ESZ47_06815</name>
</gene>
<keyword evidence="5" id="KW-1185">Reference proteome</keyword>